<dbReference type="SMART" id="SM00382">
    <property type="entry name" value="AAA"/>
    <property type="match status" value="2"/>
</dbReference>
<keyword evidence="3" id="KW-0813">Transport</keyword>
<evidence type="ECO:0000256" key="5">
    <source>
        <dbReference type="ARBA" id="ARBA00022741"/>
    </source>
</evidence>
<dbReference type="EMBL" id="LNGE01000005">
    <property type="protein sequence ID" value="KYC46095.1"/>
    <property type="molecule type" value="Genomic_DNA"/>
</dbReference>
<dbReference type="InterPro" id="IPR015856">
    <property type="entry name" value="ABC_transpr_CbiO/EcfA_su"/>
</dbReference>
<accession>A0A150ITN9</accession>
<dbReference type="PROSITE" id="PS00211">
    <property type="entry name" value="ABC_TRANSPORTER_1"/>
    <property type="match status" value="2"/>
</dbReference>
<dbReference type="Proteomes" id="UP000091929">
    <property type="component" value="Unassembled WGS sequence"/>
</dbReference>
<comment type="function">
    <text evidence="9">Probably part of an ABC transporter complex. Responsible for energy coupling to the transport system.</text>
</comment>
<dbReference type="InterPro" id="IPR003593">
    <property type="entry name" value="AAA+_ATPase"/>
</dbReference>
<dbReference type="EMBL" id="LNGF01000007">
    <property type="protein sequence ID" value="KYC48333.1"/>
    <property type="molecule type" value="Genomic_DNA"/>
</dbReference>
<evidence type="ECO:0000313" key="11">
    <source>
        <dbReference type="EMBL" id="KYC46095.1"/>
    </source>
</evidence>
<dbReference type="InterPro" id="IPR017871">
    <property type="entry name" value="ABC_transporter-like_CS"/>
</dbReference>
<comment type="similarity">
    <text evidence="2">Belongs to the ABC transporter superfamily.</text>
</comment>
<dbReference type="Pfam" id="PF00005">
    <property type="entry name" value="ABC_tran"/>
    <property type="match status" value="2"/>
</dbReference>
<reference evidence="14 15" key="1">
    <citation type="journal article" date="2016" name="ISME J.">
        <title>Chasing the elusive Euryarchaeota class WSA2: genomes reveal a uniquely fastidious methyl-reducing methanogen.</title>
        <authorList>
            <person name="Nobu M.K."/>
            <person name="Narihiro T."/>
            <person name="Kuroda K."/>
            <person name="Mei R."/>
            <person name="Liu W.T."/>
        </authorList>
    </citation>
    <scope>NUCLEOTIDE SEQUENCE [LARGE SCALE GENOMIC DNA]</scope>
    <source>
        <strain evidence="11">B03fssc0709_Meth_Bin005</strain>
        <strain evidence="12">B15fssc0709_Meth_Bin003</strain>
        <strain evidence="13">BMIXfssc0709_Meth_Bin006</strain>
    </source>
</reference>
<evidence type="ECO:0000313" key="12">
    <source>
        <dbReference type="EMBL" id="KYC48333.1"/>
    </source>
</evidence>
<dbReference type="InterPro" id="IPR003439">
    <property type="entry name" value="ABC_transporter-like_ATP-bd"/>
</dbReference>
<evidence type="ECO:0000256" key="7">
    <source>
        <dbReference type="ARBA" id="ARBA00022967"/>
    </source>
</evidence>
<dbReference type="Proteomes" id="UP000092401">
    <property type="component" value="Unassembled WGS sequence"/>
</dbReference>
<dbReference type="PROSITE" id="PS50893">
    <property type="entry name" value="ABC_TRANSPORTER_2"/>
    <property type="match status" value="2"/>
</dbReference>
<comment type="subcellular location">
    <subcellularLocation>
        <location evidence="1">Cell membrane</location>
    </subcellularLocation>
</comment>
<dbReference type="CDD" id="cd03225">
    <property type="entry name" value="ABC_cobalt_CbiO_domain1"/>
    <property type="match status" value="2"/>
</dbReference>
<evidence type="ECO:0000313" key="14">
    <source>
        <dbReference type="Proteomes" id="UP000091929"/>
    </source>
</evidence>
<keyword evidence="5" id="KW-0547">Nucleotide-binding</keyword>
<dbReference type="FunFam" id="3.40.50.300:FF:000224">
    <property type="entry name" value="Energy-coupling factor transporter ATP-binding protein EcfA"/>
    <property type="match status" value="2"/>
</dbReference>
<name>A0A150IMQ9_9EURY</name>
<dbReference type="Proteomes" id="UP000092403">
    <property type="component" value="Unassembled WGS sequence"/>
</dbReference>
<keyword evidence="7" id="KW-1278">Translocase</keyword>
<feature type="domain" description="ABC transporter" evidence="10">
    <location>
        <begin position="295"/>
        <end position="525"/>
    </location>
</feature>
<evidence type="ECO:0000313" key="13">
    <source>
        <dbReference type="EMBL" id="KYC51002.1"/>
    </source>
</evidence>
<keyword evidence="8" id="KW-0472">Membrane</keyword>
<dbReference type="InterPro" id="IPR050095">
    <property type="entry name" value="ECF_ABC_transporter_ATP-bd"/>
</dbReference>
<dbReference type="NCBIfam" id="NF010167">
    <property type="entry name" value="PRK13648.1"/>
    <property type="match status" value="2"/>
</dbReference>
<evidence type="ECO:0000256" key="9">
    <source>
        <dbReference type="ARBA" id="ARBA00025157"/>
    </source>
</evidence>
<evidence type="ECO:0000259" key="10">
    <source>
        <dbReference type="PROSITE" id="PS50893"/>
    </source>
</evidence>
<evidence type="ECO:0000256" key="3">
    <source>
        <dbReference type="ARBA" id="ARBA00022448"/>
    </source>
</evidence>
<feature type="domain" description="ABC transporter" evidence="10">
    <location>
        <begin position="2"/>
        <end position="242"/>
    </location>
</feature>
<dbReference type="Gene3D" id="3.40.50.300">
    <property type="entry name" value="P-loop containing nucleotide triphosphate hydrolases"/>
    <property type="match status" value="2"/>
</dbReference>
<dbReference type="GO" id="GO:0016887">
    <property type="term" value="F:ATP hydrolysis activity"/>
    <property type="evidence" value="ECO:0007669"/>
    <property type="project" value="InterPro"/>
</dbReference>
<keyword evidence="4" id="KW-1003">Cell membrane</keyword>
<accession>A0A150IMQ9</accession>
<sequence>MIKFKDFSFYYPDSLTPSLDKINVRIDEGEFLVITGPSGGGKSTFLRAINGLIPNFYGGKITGEVLVKGKNASDTPTNQMSEIVGMVFQDPENQLISNQVEREIAFGMENLCFSNELMRKRIEEALDAVNISRLRNRVTSELSGGQKQKVAIASSLATHPEILLLDEPTSELDPRSAESVLNVIEKINDELGLTILLVEHRLERVIHHVDRMLMIDNGKLIYDGSPRKLRSAKVENWKVGLPPVTRLSLHFKDKIVNNGMPLTVKEARFSLRDVLSNPKNKVSWEKKNSSSRVTISMDKVFFSYDGEKDVLKDISFNVYEGDMIALMGKNASGKTTLVKLMNGLVKPRKGKLLLFGKKISDYSLGDLIQKVGIVFQDPNLHLFNDTVQEEVEFVLRNLEMKDELVKKKTEDILKKFKIHQYRNSYPHDLSGGERQRVALASVLVSEPEILILDEPTRGMDYYLKKELISYLREKAKTVIMVTHDIETAAEFADRVVLLSEGSIISDGNKRDVLSKALLFSPQINRLVQPYTKYGIPEDTLTVEEVLEVVG</sequence>
<dbReference type="GO" id="GO:0043190">
    <property type="term" value="C:ATP-binding cassette (ABC) transporter complex"/>
    <property type="evidence" value="ECO:0007669"/>
    <property type="project" value="TreeGrafter"/>
</dbReference>
<keyword evidence="6 11" id="KW-0067">ATP-binding</keyword>
<proteinExistence type="inferred from homology"/>
<evidence type="ECO:0000256" key="8">
    <source>
        <dbReference type="ARBA" id="ARBA00023136"/>
    </source>
</evidence>
<organism evidence="11 15">
    <name type="scientific">Candidatus Methanofastidiosum methylothiophilum</name>
    <dbReference type="NCBI Taxonomy" id="1705564"/>
    <lineage>
        <taxon>Archaea</taxon>
        <taxon>Methanobacteriati</taxon>
        <taxon>Methanobacteriota</taxon>
        <taxon>Stenosarchaea group</taxon>
        <taxon>Candidatus Methanofastidiosia</taxon>
        <taxon>Candidatus Methanofastidiosales</taxon>
        <taxon>Candidatus Methanofastidiosaceae</taxon>
        <taxon>Candidatus Methanofastidiosum</taxon>
    </lineage>
</organism>
<protein>
    <submittedName>
        <fullName evidence="11">Putative ABC transporter ATP-binding protein</fullName>
    </submittedName>
</protein>
<evidence type="ECO:0000256" key="2">
    <source>
        <dbReference type="ARBA" id="ARBA00005417"/>
    </source>
</evidence>
<dbReference type="InterPro" id="IPR027417">
    <property type="entry name" value="P-loop_NTPase"/>
</dbReference>
<evidence type="ECO:0000313" key="15">
    <source>
        <dbReference type="Proteomes" id="UP000092401"/>
    </source>
</evidence>
<dbReference type="SUPFAM" id="SSF52540">
    <property type="entry name" value="P-loop containing nucleoside triphosphate hydrolases"/>
    <property type="match status" value="2"/>
</dbReference>
<comment type="caution">
    <text evidence="11">The sequence shown here is derived from an EMBL/GenBank/DDBJ whole genome shotgun (WGS) entry which is preliminary data.</text>
</comment>
<accession>A0A150J193</accession>
<evidence type="ECO:0000256" key="4">
    <source>
        <dbReference type="ARBA" id="ARBA00022475"/>
    </source>
</evidence>
<dbReference type="GO" id="GO:0005524">
    <property type="term" value="F:ATP binding"/>
    <property type="evidence" value="ECO:0007669"/>
    <property type="project" value="UniProtKB-KW"/>
</dbReference>
<evidence type="ECO:0000256" key="1">
    <source>
        <dbReference type="ARBA" id="ARBA00004236"/>
    </source>
</evidence>
<dbReference type="AlphaFoldDB" id="A0A150IMQ9"/>
<dbReference type="PANTHER" id="PTHR43553">
    <property type="entry name" value="HEAVY METAL TRANSPORTER"/>
    <property type="match status" value="1"/>
</dbReference>
<dbReference type="GO" id="GO:0042626">
    <property type="term" value="F:ATPase-coupled transmembrane transporter activity"/>
    <property type="evidence" value="ECO:0007669"/>
    <property type="project" value="TreeGrafter"/>
</dbReference>
<gene>
    <name evidence="11" type="ORF">APG10_00306</name>
    <name evidence="12" type="ORF">APG11_00456</name>
    <name evidence="13" type="ORF">APG12_00425</name>
</gene>
<evidence type="ECO:0000256" key="6">
    <source>
        <dbReference type="ARBA" id="ARBA00022840"/>
    </source>
</evidence>
<dbReference type="EMBL" id="LNJC01000005">
    <property type="protein sequence ID" value="KYC51002.1"/>
    <property type="molecule type" value="Genomic_DNA"/>
</dbReference>